<dbReference type="Gene3D" id="3.40.50.1820">
    <property type="entry name" value="alpha/beta hydrolase"/>
    <property type="match status" value="1"/>
</dbReference>
<dbReference type="RefSeq" id="WP_273306080.1">
    <property type="nucleotide sequence ID" value="NZ_DYUD01000019.1"/>
</dbReference>
<dbReference type="AlphaFoldDB" id="A0A921MS17"/>
<dbReference type="InterPro" id="IPR029058">
    <property type="entry name" value="AB_hydrolase_fold"/>
</dbReference>
<reference evidence="1" key="1">
    <citation type="journal article" date="2021" name="PeerJ">
        <title>Extensive microbial diversity within the chicken gut microbiome revealed by metagenomics and culture.</title>
        <authorList>
            <person name="Gilroy R."/>
            <person name="Ravi A."/>
            <person name="Getino M."/>
            <person name="Pursley I."/>
            <person name="Horton D.L."/>
            <person name="Alikhan N.F."/>
            <person name="Baker D."/>
            <person name="Gharbi K."/>
            <person name="Hall N."/>
            <person name="Watson M."/>
            <person name="Adriaenssens E.M."/>
            <person name="Foster-Nyarko E."/>
            <person name="Jarju S."/>
            <person name="Secka A."/>
            <person name="Antonio M."/>
            <person name="Oren A."/>
            <person name="Chaudhuri R.R."/>
            <person name="La Ragione R."/>
            <person name="Hildebrand F."/>
            <person name="Pallen M.J."/>
        </authorList>
    </citation>
    <scope>NUCLEOTIDE SEQUENCE</scope>
    <source>
        <strain evidence="1">CHK121-7720</strain>
    </source>
</reference>
<name>A0A921MS17_9BACT</name>
<dbReference type="Proteomes" id="UP000757103">
    <property type="component" value="Unassembled WGS sequence"/>
</dbReference>
<evidence type="ECO:0000313" key="1">
    <source>
        <dbReference type="EMBL" id="HJG89041.1"/>
    </source>
</evidence>
<gene>
    <name evidence="1" type="ORF">K8U91_06160</name>
</gene>
<dbReference type="PANTHER" id="PTHR48098">
    <property type="entry name" value="ENTEROCHELIN ESTERASE-RELATED"/>
    <property type="match status" value="1"/>
</dbReference>
<dbReference type="SUPFAM" id="SSF53474">
    <property type="entry name" value="alpha/beta-Hydrolases"/>
    <property type="match status" value="1"/>
</dbReference>
<dbReference type="PANTHER" id="PTHR48098:SF1">
    <property type="entry name" value="DIACYLGLYCEROL ACYLTRANSFERASE_MYCOLYLTRANSFERASE AG85A"/>
    <property type="match status" value="1"/>
</dbReference>
<comment type="caution">
    <text evidence="1">The sequence shown here is derived from an EMBL/GenBank/DDBJ whole genome shotgun (WGS) entry which is preliminary data.</text>
</comment>
<proteinExistence type="predicted"/>
<dbReference type="GO" id="GO:0016747">
    <property type="term" value="F:acyltransferase activity, transferring groups other than amino-acyl groups"/>
    <property type="evidence" value="ECO:0007669"/>
    <property type="project" value="TreeGrafter"/>
</dbReference>
<protein>
    <submittedName>
        <fullName evidence="1">Esterase family protein</fullName>
    </submittedName>
</protein>
<dbReference type="EMBL" id="DYUD01000019">
    <property type="protein sequence ID" value="HJG89041.1"/>
    <property type="molecule type" value="Genomic_DNA"/>
</dbReference>
<accession>A0A921MS17</accession>
<dbReference type="Pfam" id="PF00756">
    <property type="entry name" value="Esterase"/>
    <property type="match status" value="1"/>
</dbReference>
<organism evidence="1 2">
    <name type="scientific">Barnesiella viscericola</name>
    <dbReference type="NCBI Taxonomy" id="397865"/>
    <lineage>
        <taxon>Bacteria</taxon>
        <taxon>Pseudomonadati</taxon>
        <taxon>Bacteroidota</taxon>
        <taxon>Bacteroidia</taxon>
        <taxon>Bacteroidales</taxon>
        <taxon>Barnesiellaceae</taxon>
        <taxon>Barnesiella</taxon>
    </lineage>
</organism>
<dbReference type="InterPro" id="IPR000801">
    <property type="entry name" value="Esterase-like"/>
</dbReference>
<reference evidence="1" key="2">
    <citation type="submission" date="2021-09" db="EMBL/GenBank/DDBJ databases">
        <authorList>
            <person name="Gilroy R."/>
        </authorList>
    </citation>
    <scope>NUCLEOTIDE SEQUENCE</scope>
    <source>
        <strain evidence="1">CHK121-7720</strain>
    </source>
</reference>
<evidence type="ECO:0000313" key="2">
    <source>
        <dbReference type="Proteomes" id="UP000757103"/>
    </source>
</evidence>
<sequence length="278" mass="31971">MKRLLLLPFLLLLGLVGLYAQQIDTITIHSQMGHDIKNIVILPQGYAESDTRYPVVYLLHGHGDNYTCWINIKPELPQIASQYGFIVVCPDGKRSWYWDSPLHKDMQFETYISDELVHYIDSHYRTVADRRARAIAGLSMGGHGAMWNAIRHRDVFGAAGSTSGGVDIRPFPNNWNMKEQLGEQAAHPENWESHTVINLVPSLNDGDLALIIDCGLDDFFLEVNRNFHQSLIDHHIKHDYIERPGAHNRFYWNNSIDYQLLFFHKFFTQPAAKEEATR</sequence>
<dbReference type="InterPro" id="IPR050583">
    <property type="entry name" value="Mycobacterial_A85_antigen"/>
</dbReference>